<dbReference type="GO" id="GO:0006620">
    <property type="term" value="P:post-translational protein targeting to endoplasmic reticulum membrane"/>
    <property type="evidence" value="ECO:0007669"/>
    <property type="project" value="TreeGrafter"/>
</dbReference>
<dbReference type="PANTHER" id="PTHR45831:SF2">
    <property type="entry name" value="LD24721P"/>
    <property type="match status" value="1"/>
</dbReference>
<dbReference type="PANTHER" id="PTHR45831">
    <property type="entry name" value="LD24721P"/>
    <property type="match status" value="1"/>
</dbReference>
<dbReference type="InterPro" id="IPR013105">
    <property type="entry name" value="TPR_2"/>
</dbReference>
<dbReference type="Proteomes" id="UP000306575">
    <property type="component" value="Unassembled WGS sequence"/>
</dbReference>
<name>A0A4U7N0W5_9RHOB</name>
<dbReference type="GO" id="GO:0072380">
    <property type="term" value="C:TRC complex"/>
    <property type="evidence" value="ECO:0007669"/>
    <property type="project" value="TreeGrafter"/>
</dbReference>
<dbReference type="SMART" id="SM00028">
    <property type="entry name" value="TPR"/>
    <property type="match status" value="3"/>
</dbReference>
<dbReference type="Pfam" id="PF07719">
    <property type="entry name" value="TPR_2"/>
    <property type="match status" value="1"/>
</dbReference>
<dbReference type="InterPro" id="IPR047150">
    <property type="entry name" value="SGT"/>
</dbReference>
<evidence type="ECO:0000256" key="3">
    <source>
        <dbReference type="PROSITE-ProRule" id="PRU00339"/>
    </source>
</evidence>
<accession>A0A4U7N0W5</accession>
<dbReference type="OrthoDB" id="9815010at2"/>
<proteinExistence type="predicted"/>
<keyword evidence="6" id="KW-1185">Reference proteome</keyword>
<dbReference type="InterPro" id="IPR011990">
    <property type="entry name" value="TPR-like_helical_dom_sf"/>
</dbReference>
<sequence length="188" mass="20510">MAVLNSFLKHTVAAAFAATVFLCPIAVSAQNSDVSVLMAQLRDADPVDAQRIAKEIQLEWDQSGSASADFLLKRGRDALRRGDTEAALDHLTALVDHAPMFAEGWVARAAAYFQADMYGPAVHDLEQALALNPTHFEAIIGLALIFEVIDRPQEAYEAYQQVKAIHPHHADVTEGLQRLEPLVKGQAL</sequence>
<evidence type="ECO:0000313" key="6">
    <source>
        <dbReference type="Proteomes" id="UP000306575"/>
    </source>
</evidence>
<evidence type="ECO:0000256" key="2">
    <source>
        <dbReference type="ARBA" id="ARBA00022803"/>
    </source>
</evidence>
<evidence type="ECO:0000256" key="1">
    <source>
        <dbReference type="ARBA" id="ARBA00022737"/>
    </source>
</evidence>
<dbReference type="AlphaFoldDB" id="A0A4U7N0W5"/>
<feature type="chain" id="PRO_5020820790" evidence="4">
    <location>
        <begin position="30"/>
        <end position="188"/>
    </location>
</feature>
<protein>
    <submittedName>
        <fullName evidence="5">Tetratricopeptide repeat protein</fullName>
    </submittedName>
</protein>
<dbReference type="InterPro" id="IPR019734">
    <property type="entry name" value="TPR_rpt"/>
</dbReference>
<dbReference type="GO" id="GO:0016020">
    <property type="term" value="C:membrane"/>
    <property type="evidence" value="ECO:0007669"/>
    <property type="project" value="TreeGrafter"/>
</dbReference>
<dbReference type="EMBL" id="SULI01000014">
    <property type="protein sequence ID" value="TKZ19259.1"/>
    <property type="molecule type" value="Genomic_DNA"/>
</dbReference>
<dbReference type="Gene3D" id="1.25.40.10">
    <property type="entry name" value="Tetratricopeptide repeat domain"/>
    <property type="match status" value="1"/>
</dbReference>
<organism evidence="5 6">
    <name type="scientific">Shimia litoralis</name>
    <dbReference type="NCBI Taxonomy" id="420403"/>
    <lineage>
        <taxon>Bacteria</taxon>
        <taxon>Pseudomonadati</taxon>
        <taxon>Pseudomonadota</taxon>
        <taxon>Alphaproteobacteria</taxon>
        <taxon>Rhodobacterales</taxon>
        <taxon>Roseobacteraceae</taxon>
    </lineage>
</organism>
<dbReference type="GO" id="GO:0060090">
    <property type="term" value="F:molecular adaptor activity"/>
    <property type="evidence" value="ECO:0007669"/>
    <property type="project" value="TreeGrafter"/>
</dbReference>
<keyword evidence="1" id="KW-0677">Repeat</keyword>
<comment type="caution">
    <text evidence="5">The sequence shown here is derived from an EMBL/GenBank/DDBJ whole genome shotgun (WGS) entry which is preliminary data.</text>
</comment>
<reference evidence="5 6" key="1">
    <citation type="submission" date="2019-04" db="EMBL/GenBank/DDBJ databases">
        <title>Genome sequence of Pelagicola litoralis CL-ES2.</title>
        <authorList>
            <person name="Cao J."/>
        </authorList>
    </citation>
    <scope>NUCLEOTIDE SEQUENCE [LARGE SCALE GENOMIC DNA]</scope>
    <source>
        <strain evidence="5 6">CL-ES2</strain>
    </source>
</reference>
<dbReference type="PROSITE" id="PS50005">
    <property type="entry name" value="TPR"/>
    <property type="match status" value="1"/>
</dbReference>
<keyword evidence="2 3" id="KW-0802">TPR repeat</keyword>
<evidence type="ECO:0000256" key="4">
    <source>
        <dbReference type="SAM" id="SignalP"/>
    </source>
</evidence>
<keyword evidence="4" id="KW-0732">Signal</keyword>
<feature type="repeat" description="TPR" evidence="3">
    <location>
        <begin position="102"/>
        <end position="135"/>
    </location>
</feature>
<feature type="signal peptide" evidence="4">
    <location>
        <begin position="1"/>
        <end position="29"/>
    </location>
</feature>
<gene>
    <name evidence="5" type="ORF">FAP39_11715</name>
</gene>
<evidence type="ECO:0000313" key="5">
    <source>
        <dbReference type="EMBL" id="TKZ19259.1"/>
    </source>
</evidence>
<dbReference type="SUPFAM" id="SSF48452">
    <property type="entry name" value="TPR-like"/>
    <property type="match status" value="1"/>
</dbReference>